<evidence type="ECO:0000256" key="3">
    <source>
        <dbReference type="ARBA" id="ARBA00022630"/>
    </source>
</evidence>
<evidence type="ECO:0000256" key="12">
    <source>
        <dbReference type="SAM" id="SignalP"/>
    </source>
</evidence>
<sequence length="314" mass="34141">MTPTRRRFIKIAAVQSAALAAASQASVFGTAHSKALHPWRGIVLGAEASIQLNCDSEKRAKRVLKTCVSEIQRLETIFSLYDERSSLSQLNKEKRLKQAPAELLELLRFAQEFGAQSQGIFDVTIQPVIQAYREHFARHDSGLPANLSQALKSVDYRKIRITADTIEIPATVSITLNGVAQGYITDKIAALLREEGFGHTLIDLGEKRALDSHPSGRNWQLGLANGFGIHDVAELNNQALSSSGGYGTTFDKSGQHHHLIDPRNGLSANHHASVHVLASDATLADALSTALATCSREEAKQLEAKFPAATVFRS</sequence>
<protein>
    <recommendedName>
        <fullName evidence="2 10">FAD:protein FMN transferase</fullName>
        <ecNumber evidence="1 10">2.7.1.180</ecNumber>
    </recommendedName>
    <alternativeName>
        <fullName evidence="8 10">Flavin transferase</fullName>
    </alternativeName>
</protein>
<comment type="catalytic activity">
    <reaction evidence="9 10">
        <text>L-threonyl-[protein] + FAD = FMN-L-threonyl-[protein] + AMP + H(+)</text>
        <dbReference type="Rhea" id="RHEA:36847"/>
        <dbReference type="Rhea" id="RHEA-COMP:11060"/>
        <dbReference type="Rhea" id="RHEA-COMP:11061"/>
        <dbReference type="ChEBI" id="CHEBI:15378"/>
        <dbReference type="ChEBI" id="CHEBI:30013"/>
        <dbReference type="ChEBI" id="CHEBI:57692"/>
        <dbReference type="ChEBI" id="CHEBI:74257"/>
        <dbReference type="ChEBI" id="CHEBI:456215"/>
        <dbReference type="EC" id="2.7.1.180"/>
    </reaction>
</comment>
<dbReference type="EC" id="2.7.1.180" evidence="1 10"/>
<evidence type="ECO:0000313" key="14">
    <source>
        <dbReference type="Proteomes" id="UP000622317"/>
    </source>
</evidence>
<evidence type="ECO:0000256" key="5">
    <source>
        <dbReference type="ARBA" id="ARBA00022723"/>
    </source>
</evidence>
<dbReference type="GO" id="GO:0016740">
    <property type="term" value="F:transferase activity"/>
    <property type="evidence" value="ECO:0007669"/>
    <property type="project" value="UniProtKB-UniRule"/>
</dbReference>
<comment type="caution">
    <text evidence="13">The sequence shown here is derived from an EMBL/GenBank/DDBJ whole genome shotgun (WGS) entry which is preliminary data.</text>
</comment>
<dbReference type="PIRSF" id="PIRSF006268">
    <property type="entry name" value="ApbE"/>
    <property type="match status" value="1"/>
</dbReference>
<comment type="cofactor">
    <cofactor evidence="11">
        <name>Mg(2+)</name>
        <dbReference type="ChEBI" id="CHEBI:18420"/>
    </cofactor>
    <cofactor evidence="11">
        <name>Mn(2+)</name>
        <dbReference type="ChEBI" id="CHEBI:29035"/>
    </cofactor>
    <text evidence="11">Magnesium. Can also use manganese.</text>
</comment>
<dbReference type="Proteomes" id="UP000622317">
    <property type="component" value="Unassembled WGS sequence"/>
</dbReference>
<dbReference type="Pfam" id="PF02424">
    <property type="entry name" value="ApbE"/>
    <property type="match status" value="1"/>
</dbReference>
<keyword evidence="14" id="KW-1185">Reference proteome</keyword>
<reference evidence="13" key="1">
    <citation type="submission" date="2020-09" db="EMBL/GenBank/DDBJ databases">
        <title>Pelagicoccus enzymogenes sp. nov. with an EPS production, isolated from marine sediment.</title>
        <authorList>
            <person name="Feng X."/>
        </authorList>
    </citation>
    <scope>NUCLEOTIDE SEQUENCE</scope>
    <source>
        <strain evidence="13">NFK12</strain>
    </source>
</reference>
<accession>A0A927FA45</accession>
<dbReference type="GO" id="GO:0046872">
    <property type="term" value="F:metal ion binding"/>
    <property type="evidence" value="ECO:0007669"/>
    <property type="project" value="UniProtKB-UniRule"/>
</dbReference>
<dbReference type="InterPro" id="IPR024932">
    <property type="entry name" value="ApbE"/>
</dbReference>
<evidence type="ECO:0000256" key="9">
    <source>
        <dbReference type="ARBA" id="ARBA00048540"/>
    </source>
</evidence>
<keyword evidence="3 10" id="KW-0285">Flavoprotein</keyword>
<dbReference type="InterPro" id="IPR003374">
    <property type="entry name" value="ApbE-like_sf"/>
</dbReference>
<dbReference type="EMBL" id="JACYFG010000040">
    <property type="protein sequence ID" value="MBD5781307.1"/>
    <property type="molecule type" value="Genomic_DNA"/>
</dbReference>
<dbReference type="Gene3D" id="3.10.520.10">
    <property type="entry name" value="ApbE-like domains"/>
    <property type="match status" value="1"/>
</dbReference>
<evidence type="ECO:0000256" key="8">
    <source>
        <dbReference type="ARBA" id="ARBA00031306"/>
    </source>
</evidence>
<keyword evidence="7 10" id="KW-0460">Magnesium</keyword>
<organism evidence="13 14">
    <name type="scientific">Pelagicoccus enzymogenes</name>
    <dbReference type="NCBI Taxonomy" id="2773457"/>
    <lineage>
        <taxon>Bacteria</taxon>
        <taxon>Pseudomonadati</taxon>
        <taxon>Verrucomicrobiota</taxon>
        <taxon>Opitutia</taxon>
        <taxon>Puniceicoccales</taxon>
        <taxon>Pelagicoccaceae</taxon>
        <taxon>Pelagicoccus</taxon>
    </lineage>
</organism>
<dbReference type="SUPFAM" id="SSF143631">
    <property type="entry name" value="ApbE-like"/>
    <property type="match status" value="1"/>
</dbReference>
<proteinExistence type="inferred from homology"/>
<gene>
    <name evidence="13" type="ORF">IEN85_17535</name>
</gene>
<keyword evidence="4 10" id="KW-0808">Transferase</keyword>
<keyword evidence="5 10" id="KW-0479">Metal-binding</keyword>
<evidence type="ECO:0000256" key="2">
    <source>
        <dbReference type="ARBA" id="ARBA00016337"/>
    </source>
</evidence>
<evidence type="ECO:0000256" key="1">
    <source>
        <dbReference type="ARBA" id="ARBA00011955"/>
    </source>
</evidence>
<comment type="similarity">
    <text evidence="10">Belongs to the ApbE family.</text>
</comment>
<feature type="binding site" evidence="11">
    <location>
        <position position="289"/>
    </location>
    <ligand>
        <name>Mg(2+)</name>
        <dbReference type="ChEBI" id="CHEBI:18420"/>
    </ligand>
</feature>
<dbReference type="PANTHER" id="PTHR30040:SF2">
    <property type="entry name" value="FAD:PROTEIN FMN TRANSFERASE"/>
    <property type="match status" value="1"/>
</dbReference>
<feature type="binding site" evidence="11">
    <location>
        <position position="178"/>
    </location>
    <ligand>
        <name>Mg(2+)</name>
        <dbReference type="ChEBI" id="CHEBI:18420"/>
    </ligand>
</feature>
<evidence type="ECO:0000256" key="11">
    <source>
        <dbReference type="PIRSR" id="PIRSR006268-2"/>
    </source>
</evidence>
<keyword evidence="6 10" id="KW-0274">FAD</keyword>
<evidence type="ECO:0000256" key="4">
    <source>
        <dbReference type="ARBA" id="ARBA00022679"/>
    </source>
</evidence>
<evidence type="ECO:0000256" key="7">
    <source>
        <dbReference type="ARBA" id="ARBA00022842"/>
    </source>
</evidence>
<evidence type="ECO:0000313" key="13">
    <source>
        <dbReference type="EMBL" id="MBD5781307.1"/>
    </source>
</evidence>
<feature type="binding site" evidence="11">
    <location>
        <position position="285"/>
    </location>
    <ligand>
        <name>Mg(2+)</name>
        <dbReference type="ChEBI" id="CHEBI:18420"/>
    </ligand>
</feature>
<dbReference type="InterPro" id="IPR006311">
    <property type="entry name" value="TAT_signal"/>
</dbReference>
<dbReference type="PROSITE" id="PS51318">
    <property type="entry name" value="TAT"/>
    <property type="match status" value="1"/>
</dbReference>
<feature type="signal peptide" evidence="12">
    <location>
        <begin position="1"/>
        <end position="25"/>
    </location>
</feature>
<evidence type="ECO:0000256" key="6">
    <source>
        <dbReference type="ARBA" id="ARBA00022827"/>
    </source>
</evidence>
<name>A0A927FA45_9BACT</name>
<keyword evidence="12" id="KW-0732">Signal</keyword>
<feature type="chain" id="PRO_5039949559" description="FAD:protein FMN transferase" evidence="12">
    <location>
        <begin position="26"/>
        <end position="314"/>
    </location>
</feature>
<dbReference type="AlphaFoldDB" id="A0A927FA45"/>
<evidence type="ECO:0000256" key="10">
    <source>
        <dbReference type="PIRNR" id="PIRNR006268"/>
    </source>
</evidence>
<dbReference type="RefSeq" id="WP_191618405.1">
    <property type="nucleotide sequence ID" value="NZ_JACYFG010000040.1"/>
</dbReference>
<dbReference type="PANTHER" id="PTHR30040">
    <property type="entry name" value="THIAMINE BIOSYNTHESIS LIPOPROTEIN APBE"/>
    <property type="match status" value="1"/>
</dbReference>